<dbReference type="EMBL" id="CAJEWN010000214">
    <property type="protein sequence ID" value="CAD2173223.1"/>
    <property type="molecule type" value="Genomic_DNA"/>
</dbReference>
<accession>A0A6V7U8Y9</accession>
<evidence type="ECO:0000313" key="2">
    <source>
        <dbReference type="EMBL" id="CAD2150060.1"/>
    </source>
</evidence>
<reference evidence="2 4" key="1">
    <citation type="submission" date="2020-08" db="EMBL/GenBank/DDBJ databases">
        <authorList>
            <person name="Koutsovoulos G."/>
            <person name="Danchin GJ E."/>
        </authorList>
    </citation>
    <scope>NUCLEOTIDE SEQUENCE [LARGE SCALE GENOMIC DNA]</scope>
</reference>
<evidence type="ECO:0000256" key="1">
    <source>
        <dbReference type="SAM" id="MobiDB-lite"/>
    </source>
</evidence>
<feature type="compositionally biased region" description="Basic and acidic residues" evidence="1">
    <location>
        <begin position="28"/>
        <end position="54"/>
    </location>
</feature>
<sequence>MEAEFERQSEEARFRMAHGYDQSGESVNAKDEEGKEMAGEAFEETHNHKEPLAH</sequence>
<proteinExistence type="predicted"/>
<dbReference type="Proteomes" id="UP000580250">
    <property type="component" value="Unassembled WGS sequence"/>
</dbReference>
<feature type="compositionally biased region" description="Basic and acidic residues" evidence="1">
    <location>
        <begin position="1"/>
        <end position="14"/>
    </location>
</feature>
<dbReference type="AlphaFoldDB" id="A0A6V7U8Y9"/>
<evidence type="ECO:0000313" key="3">
    <source>
        <dbReference type="EMBL" id="CAD2173223.1"/>
    </source>
</evidence>
<gene>
    <name evidence="3" type="ORF">MENT_LOCUS24819</name>
    <name evidence="2" type="ORF">MENT_LOCUS9892</name>
</gene>
<feature type="region of interest" description="Disordered" evidence="1">
    <location>
        <begin position="1"/>
        <end position="54"/>
    </location>
</feature>
<comment type="caution">
    <text evidence="2">The sequence shown here is derived from an EMBL/GenBank/DDBJ whole genome shotgun (WGS) entry which is preliminary data.</text>
</comment>
<dbReference type="EMBL" id="CAJEWN010000045">
    <property type="protein sequence ID" value="CAD2150060.1"/>
    <property type="molecule type" value="Genomic_DNA"/>
</dbReference>
<name>A0A6V7U8Y9_MELEN</name>
<protein>
    <submittedName>
        <fullName evidence="2">Uncharacterized protein</fullName>
    </submittedName>
</protein>
<dbReference type="OrthoDB" id="5895174at2759"/>
<organism evidence="2 4">
    <name type="scientific">Meloidogyne enterolobii</name>
    <name type="common">Root-knot nematode worm</name>
    <name type="synonym">Meloidogyne mayaguensis</name>
    <dbReference type="NCBI Taxonomy" id="390850"/>
    <lineage>
        <taxon>Eukaryota</taxon>
        <taxon>Metazoa</taxon>
        <taxon>Ecdysozoa</taxon>
        <taxon>Nematoda</taxon>
        <taxon>Chromadorea</taxon>
        <taxon>Rhabditida</taxon>
        <taxon>Tylenchina</taxon>
        <taxon>Tylenchomorpha</taxon>
        <taxon>Tylenchoidea</taxon>
        <taxon>Meloidogynidae</taxon>
        <taxon>Meloidogyninae</taxon>
        <taxon>Meloidogyne</taxon>
    </lineage>
</organism>
<evidence type="ECO:0000313" key="4">
    <source>
        <dbReference type="Proteomes" id="UP000580250"/>
    </source>
</evidence>